<accession>A0A290Q793</accession>
<keyword evidence="2" id="KW-0472">Membrane</keyword>
<feature type="region of interest" description="Disordered" evidence="1">
    <location>
        <begin position="140"/>
        <end position="166"/>
    </location>
</feature>
<dbReference type="EMBL" id="CP023344">
    <property type="protein sequence ID" value="ATC64519.1"/>
    <property type="molecule type" value="Genomic_DNA"/>
</dbReference>
<keyword evidence="4" id="KW-1185">Reference proteome</keyword>
<sequence>MSAQFRKLYRSMKIVLYIVGSLVALALVAILIVSFMLGSIVKKAVNHAGPQITQTSVVLENAKISPFSGKGTLKGLTVGNPAGWTTPRAFYLGEISIDIEPGSITKDTIVINSIIINEPEITFETKITTSNLQDLLKNIQKSSESSGSTSPQPQPSGGDTKPAEPGKEVKLEVKSFRLEKAKVIVAGGGTSVPVEIPAIVMENLGTREGGLTPEQLATAVIKEISVQVGQYAGKKAVEKGLLDKAGKELNKLLK</sequence>
<evidence type="ECO:0000256" key="1">
    <source>
        <dbReference type="SAM" id="MobiDB-lite"/>
    </source>
</evidence>
<dbReference type="Pfam" id="PF05359">
    <property type="entry name" value="DUF748"/>
    <property type="match status" value="1"/>
</dbReference>
<feature type="transmembrane region" description="Helical" evidence="2">
    <location>
        <begin position="14"/>
        <end position="37"/>
    </location>
</feature>
<evidence type="ECO:0000256" key="2">
    <source>
        <dbReference type="SAM" id="Phobius"/>
    </source>
</evidence>
<evidence type="ECO:0008006" key="5">
    <source>
        <dbReference type="Google" id="ProtNLM"/>
    </source>
</evidence>
<keyword evidence="2" id="KW-0812">Transmembrane</keyword>
<organism evidence="3 4">
    <name type="scientific">Nibricoccus aquaticus</name>
    <dbReference type="NCBI Taxonomy" id="2576891"/>
    <lineage>
        <taxon>Bacteria</taxon>
        <taxon>Pseudomonadati</taxon>
        <taxon>Verrucomicrobiota</taxon>
        <taxon>Opitutia</taxon>
        <taxon>Opitutales</taxon>
        <taxon>Opitutaceae</taxon>
        <taxon>Nibricoccus</taxon>
    </lineage>
</organism>
<reference evidence="3 4" key="1">
    <citation type="submission" date="2017-09" db="EMBL/GenBank/DDBJ databases">
        <title>Complete genome sequence of Verrucomicrobial strain HZ-65, isolated from freshwater.</title>
        <authorList>
            <person name="Choi A."/>
        </authorList>
    </citation>
    <scope>NUCLEOTIDE SEQUENCE [LARGE SCALE GENOMIC DNA]</scope>
    <source>
        <strain evidence="3 4">HZ-65</strain>
    </source>
</reference>
<evidence type="ECO:0000313" key="4">
    <source>
        <dbReference type="Proteomes" id="UP000217265"/>
    </source>
</evidence>
<keyword evidence="2" id="KW-1133">Transmembrane helix</keyword>
<proteinExistence type="predicted"/>
<dbReference type="InterPro" id="IPR008023">
    <property type="entry name" value="DUF748"/>
</dbReference>
<dbReference type="AlphaFoldDB" id="A0A290Q793"/>
<protein>
    <recommendedName>
        <fullName evidence="5">AsmA domain-containing protein</fullName>
    </recommendedName>
</protein>
<dbReference type="KEGG" id="vbh:CMV30_11455"/>
<evidence type="ECO:0000313" key="3">
    <source>
        <dbReference type="EMBL" id="ATC64519.1"/>
    </source>
</evidence>
<feature type="compositionally biased region" description="Low complexity" evidence="1">
    <location>
        <begin position="140"/>
        <end position="158"/>
    </location>
</feature>
<name>A0A290Q793_9BACT</name>
<gene>
    <name evidence="3" type="ORF">CMV30_11455</name>
</gene>
<dbReference type="Proteomes" id="UP000217265">
    <property type="component" value="Chromosome"/>
</dbReference>